<sequence length="301" mass="35214">MSKRETLLRYSAIIRCLRSSAASLKEIKAYLENESNIQGYDLNISARTFQRDLDDIYSLYQIEIEYDYSRKKYLIRIAENGGFNERTLEAFETLSALTVSRDVSKYIDFEKRKSIGLENFHGLLHAIKNRLQLNFDYQSFEQDKPHLRKTNPFLLKEFRGRWYLIAKNLSDGMIKTYALDRLSNPEITKKKFRIPVEFNPRDIFKDSFGIISSVVGSIPEKVVLSIRPDQGKYLKTLPLHHSQKIIIDNETELRIQLKVYIAFDLVKELLSFGDAMKVIEPQSLIEELKEGHKCAFEQYSF</sequence>
<dbReference type="InterPro" id="IPR057727">
    <property type="entry name" value="WCX_dom"/>
</dbReference>
<dbReference type="PANTHER" id="PTHR34580:SF9">
    <property type="entry name" value="SLL5097 PROTEIN"/>
    <property type="match status" value="1"/>
</dbReference>
<dbReference type="EMBL" id="FNHH01000024">
    <property type="protein sequence ID" value="SDM81049.1"/>
    <property type="molecule type" value="Genomic_DNA"/>
</dbReference>
<dbReference type="AlphaFoldDB" id="A0A1G9W9B7"/>
<gene>
    <name evidence="3" type="ORF">SAMN05421813_12423</name>
</gene>
<evidence type="ECO:0000259" key="2">
    <source>
        <dbReference type="Pfam" id="PF25583"/>
    </source>
</evidence>
<dbReference type="GO" id="GO:0003677">
    <property type="term" value="F:DNA binding"/>
    <property type="evidence" value="ECO:0007669"/>
    <property type="project" value="UniProtKB-KW"/>
</dbReference>
<dbReference type="RefSeq" id="WP_090705983.1">
    <property type="nucleotide sequence ID" value="NZ_FNHH01000024.1"/>
</dbReference>
<dbReference type="Proteomes" id="UP000199226">
    <property type="component" value="Unassembled WGS sequence"/>
</dbReference>
<organism evidence="3 4">
    <name type="scientific">Daejeonella rubra</name>
    <dbReference type="NCBI Taxonomy" id="990371"/>
    <lineage>
        <taxon>Bacteria</taxon>
        <taxon>Pseudomonadati</taxon>
        <taxon>Bacteroidota</taxon>
        <taxon>Sphingobacteriia</taxon>
        <taxon>Sphingobacteriales</taxon>
        <taxon>Sphingobacteriaceae</taxon>
        <taxon>Daejeonella</taxon>
    </lineage>
</organism>
<dbReference type="InterPro" id="IPR051534">
    <property type="entry name" value="CBASS_pafABC_assoc_protein"/>
</dbReference>
<keyword evidence="4" id="KW-1185">Reference proteome</keyword>
<reference evidence="4" key="1">
    <citation type="submission" date="2016-10" db="EMBL/GenBank/DDBJ databases">
        <authorList>
            <person name="Varghese N."/>
            <person name="Submissions S."/>
        </authorList>
    </citation>
    <scope>NUCLEOTIDE SEQUENCE [LARGE SCALE GENOMIC DNA]</scope>
    <source>
        <strain evidence="4">DSM 24536</strain>
    </source>
</reference>
<evidence type="ECO:0000259" key="1">
    <source>
        <dbReference type="Pfam" id="PF13280"/>
    </source>
</evidence>
<dbReference type="Pfam" id="PF13280">
    <property type="entry name" value="WYL"/>
    <property type="match status" value="1"/>
</dbReference>
<dbReference type="InterPro" id="IPR026881">
    <property type="entry name" value="WYL_dom"/>
</dbReference>
<dbReference type="PROSITE" id="PS52050">
    <property type="entry name" value="WYL"/>
    <property type="match status" value="1"/>
</dbReference>
<dbReference type="STRING" id="990371.SAMN05421813_12423"/>
<accession>A0A1G9W9B7</accession>
<name>A0A1G9W9B7_9SPHI</name>
<feature type="domain" description="WYL" evidence="1">
    <location>
        <begin position="119"/>
        <end position="186"/>
    </location>
</feature>
<dbReference type="OrthoDB" id="43316at2"/>
<proteinExistence type="predicted"/>
<protein>
    <submittedName>
        <fullName evidence="3">Predicted DNA-binding transcriptional regulator YafY, contains an HTH and WYL domains</fullName>
    </submittedName>
</protein>
<evidence type="ECO:0000313" key="4">
    <source>
        <dbReference type="Proteomes" id="UP000199226"/>
    </source>
</evidence>
<keyword evidence="3" id="KW-0238">DNA-binding</keyword>
<feature type="domain" description="WCX" evidence="2">
    <location>
        <begin position="219"/>
        <end position="290"/>
    </location>
</feature>
<dbReference type="Pfam" id="PF25583">
    <property type="entry name" value="WCX"/>
    <property type="match status" value="1"/>
</dbReference>
<evidence type="ECO:0000313" key="3">
    <source>
        <dbReference type="EMBL" id="SDM81049.1"/>
    </source>
</evidence>
<dbReference type="PANTHER" id="PTHR34580">
    <property type="match status" value="1"/>
</dbReference>